<keyword evidence="2" id="KW-1185">Reference proteome</keyword>
<evidence type="ECO:0000313" key="2">
    <source>
        <dbReference type="Proteomes" id="UP000199356"/>
    </source>
</evidence>
<name>A0A1I5UKV9_9RHOB</name>
<reference evidence="1 2" key="1">
    <citation type="submission" date="2016-10" db="EMBL/GenBank/DDBJ databases">
        <authorList>
            <person name="de Groot N.N."/>
        </authorList>
    </citation>
    <scope>NUCLEOTIDE SEQUENCE [LARGE SCALE GENOMIC DNA]</scope>
    <source>
        <strain evidence="1 2">DSM 19547</strain>
    </source>
</reference>
<dbReference type="EMBL" id="FOXA01000021">
    <property type="protein sequence ID" value="SFP95819.1"/>
    <property type="molecule type" value="Genomic_DNA"/>
</dbReference>
<gene>
    <name evidence="1" type="ORF">SAMN04488047_12142</name>
</gene>
<dbReference type="RefSeq" id="WP_143096199.1">
    <property type="nucleotide sequence ID" value="NZ_FOXA01000021.1"/>
</dbReference>
<evidence type="ECO:0000313" key="1">
    <source>
        <dbReference type="EMBL" id="SFP95819.1"/>
    </source>
</evidence>
<organism evidence="1 2">
    <name type="scientific">Tranquillimonas alkanivorans</name>
    <dbReference type="NCBI Taxonomy" id="441119"/>
    <lineage>
        <taxon>Bacteria</taxon>
        <taxon>Pseudomonadati</taxon>
        <taxon>Pseudomonadota</taxon>
        <taxon>Alphaproteobacteria</taxon>
        <taxon>Rhodobacterales</taxon>
        <taxon>Roseobacteraceae</taxon>
        <taxon>Tranquillimonas</taxon>
    </lineage>
</organism>
<dbReference type="STRING" id="441119.SAMN04488047_12142"/>
<dbReference type="OrthoDB" id="7688921at2"/>
<proteinExistence type="predicted"/>
<protein>
    <submittedName>
        <fullName evidence="1">Uncharacterized protein</fullName>
    </submittedName>
</protein>
<dbReference type="Proteomes" id="UP000199356">
    <property type="component" value="Unassembled WGS sequence"/>
</dbReference>
<sequence>MGSVIKVPKERAEQLRMLSRRRQMPIADLIGEYLNAQIAAGHLPAELPGFVIERTGDTIISAAGTFSANLSVQDAARLGAALRDCADGSFDEVRLRHGLRVLRNGRGLSLKHGGAAEERSMCRGIARDLGDWLLRVAG</sequence>
<dbReference type="AlphaFoldDB" id="A0A1I5UKV9"/>
<accession>A0A1I5UKV9</accession>